<name>A0A7J5ZMV3_AMEME</name>
<evidence type="ECO:0000313" key="2">
    <source>
        <dbReference type="EMBL" id="KAF4071830.1"/>
    </source>
</evidence>
<protein>
    <submittedName>
        <fullName evidence="2">Uncharacterized protein</fullName>
    </submittedName>
</protein>
<dbReference type="Proteomes" id="UP000593565">
    <property type="component" value="Unassembled WGS sequence"/>
</dbReference>
<accession>A0A7J5ZMV3</accession>
<reference evidence="2 3" key="1">
    <citation type="submission" date="2020-02" db="EMBL/GenBank/DDBJ databases">
        <title>A chromosome-scale genome assembly of the black bullhead catfish (Ameiurus melas).</title>
        <authorList>
            <person name="Wen M."/>
            <person name="Zham M."/>
            <person name="Cabau C."/>
            <person name="Klopp C."/>
            <person name="Donnadieu C."/>
            <person name="Roques C."/>
            <person name="Bouchez O."/>
            <person name="Lampietro C."/>
            <person name="Jouanno E."/>
            <person name="Herpin A."/>
            <person name="Louis A."/>
            <person name="Berthelot C."/>
            <person name="Parey E."/>
            <person name="Roest-Crollius H."/>
            <person name="Braasch I."/>
            <person name="Postlethwait J."/>
            <person name="Robinson-Rechavi M."/>
            <person name="Echchiki A."/>
            <person name="Begum T."/>
            <person name="Montfort J."/>
            <person name="Schartl M."/>
            <person name="Bobe J."/>
            <person name="Guiguen Y."/>
        </authorList>
    </citation>
    <scope>NUCLEOTIDE SEQUENCE [LARGE SCALE GENOMIC DNA]</scope>
    <source>
        <strain evidence="2">M_S1</strain>
        <tissue evidence="2">Blood</tissue>
    </source>
</reference>
<gene>
    <name evidence="2" type="ORF">AMELA_G00267290</name>
</gene>
<keyword evidence="3" id="KW-1185">Reference proteome</keyword>
<dbReference type="AlphaFoldDB" id="A0A7J5ZMV3"/>
<proteinExistence type="predicted"/>
<comment type="caution">
    <text evidence="2">The sequence shown here is derived from an EMBL/GenBank/DDBJ whole genome shotgun (WGS) entry which is preliminary data.</text>
</comment>
<evidence type="ECO:0000256" key="1">
    <source>
        <dbReference type="SAM" id="MobiDB-lite"/>
    </source>
</evidence>
<feature type="region of interest" description="Disordered" evidence="1">
    <location>
        <begin position="43"/>
        <end position="172"/>
    </location>
</feature>
<dbReference type="EMBL" id="JAAGNN010000026">
    <property type="protein sequence ID" value="KAF4071830.1"/>
    <property type="molecule type" value="Genomic_DNA"/>
</dbReference>
<feature type="compositionally biased region" description="Low complexity" evidence="1">
    <location>
        <begin position="73"/>
        <end position="172"/>
    </location>
</feature>
<sequence length="172" mass="18040">MNKFSQPGQLCGLDLLGWRVNGQPQPDPPFNLYYEERDRAITAHPIKQSPFISKSTDPILRVPLRSKSQASNPSQVSSPGHVPGSSSSHVPGSSPSRVPSSSPSHVSSPSHSQAPSHSHASRPSHNQSSRPSHASSPSHSHASSPSHSHSSSTSSSPSSSPCCPSSSQSSRS</sequence>
<evidence type="ECO:0000313" key="3">
    <source>
        <dbReference type="Proteomes" id="UP000593565"/>
    </source>
</evidence>
<organism evidence="2 3">
    <name type="scientific">Ameiurus melas</name>
    <name type="common">Black bullhead</name>
    <name type="synonym">Silurus melas</name>
    <dbReference type="NCBI Taxonomy" id="219545"/>
    <lineage>
        <taxon>Eukaryota</taxon>
        <taxon>Metazoa</taxon>
        <taxon>Chordata</taxon>
        <taxon>Craniata</taxon>
        <taxon>Vertebrata</taxon>
        <taxon>Euteleostomi</taxon>
        <taxon>Actinopterygii</taxon>
        <taxon>Neopterygii</taxon>
        <taxon>Teleostei</taxon>
        <taxon>Ostariophysi</taxon>
        <taxon>Siluriformes</taxon>
        <taxon>Ictaluridae</taxon>
        <taxon>Ameiurus</taxon>
    </lineage>
</organism>